<organism evidence="1">
    <name type="scientific">uncultured Caudovirales phage</name>
    <dbReference type="NCBI Taxonomy" id="2100421"/>
    <lineage>
        <taxon>Viruses</taxon>
        <taxon>Duplodnaviria</taxon>
        <taxon>Heunggongvirae</taxon>
        <taxon>Uroviricota</taxon>
        <taxon>Caudoviricetes</taxon>
        <taxon>Peduoviridae</taxon>
        <taxon>Maltschvirus</taxon>
        <taxon>Maltschvirus maltsch</taxon>
    </lineage>
</organism>
<sequence>MIEQILNLLRVDDFYGNTNAIEIAKGKYKLPETVKEVFKLTRREIKFKKAHGKAHD</sequence>
<reference evidence="1" key="1">
    <citation type="submission" date="2020-04" db="EMBL/GenBank/DDBJ databases">
        <authorList>
            <person name="Chiriac C."/>
            <person name="Salcher M."/>
            <person name="Ghai R."/>
            <person name="Kavagutti S V."/>
        </authorList>
    </citation>
    <scope>NUCLEOTIDE SEQUENCE</scope>
</reference>
<gene>
    <name evidence="1" type="ORF">UFOVP425_34</name>
</gene>
<name>A0A6J5M5T0_9CAUD</name>
<accession>A0A6J5M5T0</accession>
<protein>
    <submittedName>
        <fullName evidence="1">Uncharacterized protein</fullName>
    </submittedName>
</protein>
<evidence type="ECO:0000313" key="1">
    <source>
        <dbReference type="EMBL" id="CAB4142084.1"/>
    </source>
</evidence>
<dbReference type="EMBL" id="LR796399">
    <property type="protein sequence ID" value="CAB4142084.1"/>
    <property type="molecule type" value="Genomic_DNA"/>
</dbReference>
<proteinExistence type="predicted"/>